<feature type="transmembrane region" description="Helical" evidence="1">
    <location>
        <begin position="131"/>
        <end position="158"/>
    </location>
</feature>
<dbReference type="Proteomes" id="UP001589710">
    <property type="component" value="Unassembled WGS sequence"/>
</dbReference>
<feature type="transmembrane region" description="Helical" evidence="1">
    <location>
        <begin position="34"/>
        <end position="52"/>
    </location>
</feature>
<keyword evidence="3" id="KW-1185">Reference proteome</keyword>
<feature type="transmembrane region" description="Helical" evidence="1">
    <location>
        <begin position="178"/>
        <end position="196"/>
    </location>
</feature>
<keyword evidence="1" id="KW-0812">Transmembrane</keyword>
<dbReference type="RefSeq" id="WP_345517445.1">
    <property type="nucleotide sequence ID" value="NZ_BAAAXD010000045.1"/>
</dbReference>
<name>A0ABV5RJS6_9ACTN</name>
<gene>
    <name evidence="2" type="ORF">ACFFTL_39075</name>
</gene>
<reference evidence="2 3" key="1">
    <citation type="submission" date="2024-09" db="EMBL/GenBank/DDBJ databases">
        <authorList>
            <person name="Sun Q."/>
            <person name="Mori K."/>
        </authorList>
    </citation>
    <scope>NUCLEOTIDE SEQUENCE [LARGE SCALE GENOMIC DNA]</scope>
    <source>
        <strain evidence="2 3">JCM 3331</strain>
    </source>
</reference>
<feature type="transmembrane region" description="Helical" evidence="1">
    <location>
        <begin position="203"/>
        <end position="224"/>
    </location>
</feature>
<feature type="transmembrane region" description="Helical" evidence="1">
    <location>
        <begin position="299"/>
        <end position="321"/>
    </location>
</feature>
<organism evidence="2 3">
    <name type="scientific">Streptomyces yanii</name>
    <dbReference type="NCBI Taxonomy" id="78510"/>
    <lineage>
        <taxon>Bacteria</taxon>
        <taxon>Bacillati</taxon>
        <taxon>Actinomycetota</taxon>
        <taxon>Actinomycetes</taxon>
        <taxon>Kitasatosporales</taxon>
        <taxon>Streptomycetaceae</taxon>
        <taxon>Streptomyces</taxon>
    </lineage>
</organism>
<dbReference type="EMBL" id="JBHMCG010000165">
    <property type="protein sequence ID" value="MFB9578111.1"/>
    <property type="molecule type" value="Genomic_DNA"/>
</dbReference>
<comment type="caution">
    <text evidence="2">The sequence shown here is derived from an EMBL/GenBank/DDBJ whole genome shotgun (WGS) entry which is preliminary data.</text>
</comment>
<accession>A0ABV5RJS6</accession>
<proteinExistence type="predicted"/>
<evidence type="ECO:0000313" key="2">
    <source>
        <dbReference type="EMBL" id="MFB9578111.1"/>
    </source>
</evidence>
<evidence type="ECO:0000256" key="1">
    <source>
        <dbReference type="SAM" id="Phobius"/>
    </source>
</evidence>
<protein>
    <submittedName>
        <fullName evidence="2">ABC transporter permease</fullName>
    </submittedName>
</protein>
<keyword evidence="1" id="KW-1133">Transmembrane helix</keyword>
<keyword evidence="1" id="KW-0472">Membrane</keyword>
<evidence type="ECO:0000313" key="3">
    <source>
        <dbReference type="Proteomes" id="UP001589710"/>
    </source>
</evidence>
<sequence>MSTLTHTPAGTTGSRRSPLRMRGLAWLMFRQHRAMFLMVAAFTVLGAVWLVYQRAASLDAVRGAGWPGRSADKVDSGVVLAIHSKLEKTVPILSALPVILGVFCGAPLIASDQEQGTAQLATTQSVPRKRWLSYKLGTGLILVLLPTIVLGSLFTWWWRAVRVFGEGDWMQGTVFDNTGPMLAALTLFTAVGGIAIGLIARRVLAAMVGTFLFAVVTQVAWSFVRPELATPRRISYPIDAEFPAKLSDAVQMDNWVSTASGELFGYGTCVQEEKYEACLADKGIVNATVEYFGYDQMPAMQWTGAGILGGLSALLIAFIVVRVGRRPL</sequence>